<dbReference type="PIRSF" id="PIRSF000521">
    <property type="entry name" value="Transaminase_4ab_Lys_Orn"/>
    <property type="match status" value="1"/>
</dbReference>
<name>A0A1F7S0Q9_9BACT</name>
<protein>
    <recommendedName>
        <fullName evidence="3">ornithine aminotransferase</fullName>
        <ecNumber evidence="3">2.6.1.13</ecNumber>
    </recommendedName>
    <alternativeName>
        <fullName evidence="7">Ornithine--oxo-acid aminotransferase</fullName>
    </alternativeName>
</protein>
<dbReference type="Pfam" id="PF00202">
    <property type="entry name" value="Aminotran_3"/>
    <property type="match status" value="1"/>
</dbReference>
<comment type="cofactor">
    <cofactor evidence="1">
        <name>pyridoxal 5'-phosphate</name>
        <dbReference type="ChEBI" id="CHEBI:597326"/>
    </cofactor>
</comment>
<dbReference type="InterPro" id="IPR005814">
    <property type="entry name" value="Aminotrans_3"/>
</dbReference>
<evidence type="ECO:0000256" key="1">
    <source>
        <dbReference type="ARBA" id="ARBA00001933"/>
    </source>
</evidence>
<evidence type="ECO:0000256" key="4">
    <source>
        <dbReference type="ARBA" id="ARBA00022576"/>
    </source>
</evidence>
<evidence type="ECO:0000313" key="9">
    <source>
        <dbReference type="EMBL" id="OGL46687.1"/>
    </source>
</evidence>
<dbReference type="PROSITE" id="PS00600">
    <property type="entry name" value="AA_TRANSFER_CLASS_3"/>
    <property type="match status" value="1"/>
</dbReference>
<accession>A0A1F7S0Q9</accession>
<gene>
    <name evidence="9" type="ORF">A2161_21950</name>
</gene>
<dbReference type="GO" id="GO:0030170">
    <property type="term" value="F:pyridoxal phosphate binding"/>
    <property type="evidence" value="ECO:0007669"/>
    <property type="project" value="InterPro"/>
</dbReference>
<comment type="caution">
    <text evidence="9">The sequence shown here is derived from an EMBL/GenBank/DDBJ whole genome shotgun (WGS) entry which is preliminary data.</text>
</comment>
<dbReference type="CDD" id="cd00610">
    <property type="entry name" value="OAT_like"/>
    <property type="match status" value="1"/>
</dbReference>
<dbReference type="FunFam" id="3.40.640.10:FF:000011">
    <property type="entry name" value="Ornithine aminotransferase"/>
    <property type="match status" value="1"/>
</dbReference>
<dbReference type="GO" id="GO:0004587">
    <property type="term" value="F:ornithine aminotransferase activity"/>
    <property type="evidence" value="ECO:0007669"/>
    <property type="project" value="UniProtKB-EC"/>
</dbReference>
<evidence type="ECO:0000256" key="8">
    <source>
        <dbReference type="RuleBase" id="RU003560"/>
    </source>
</evidence>
<evidence type="ECO:0000256" key="7">
    <source>
        <dbReference type="ARBA" id="ARBA00030587"/>
    </source>
</evidence>
<keyword evidence="5" id="KW-0808">Transferase</keyword>
<evidence type="ECO:0000256" key="2">
    <source>
        <dbReference type="ARBA" id="ARBA00004998"/>
    </source>
</evidence>
<dbReference type="GO" id="GO:0042802">
    <property type="term" value="F:identical protein binding"/>
    <property type="evidence" value="ECO:0007669"/>
    <property type="project" value="TreeGrafter"/>
</dbReference>
<dbReference type="InterPro" id="IPR015421">
    <property type="entry name" value="PyrdxlP-dep_Trfase_major"/>
</dbReference>
<dbReference type="InterPro" id="IPR015424">
    <property type="entry name" value="PyrdxlP-dep_Trfase"/>
</dbReference>
<reference evidence="9 10" key="1">
    <citation type="journal article" date="2016" name="Nat. Commun.">
        <title>Thousands of microbial genomes shed light on interconnected biogeochemical processes in an aquifer system.</title>
        <authorList>
            <person name="Anantharaman K."/>
            <person name="Brown C.T."/>
            <person name="Hug L.A."/>
            <person name="Sharon I."/>
            <person name="Castelle C.J."/>
            <person name="Probst A.J."/>
            <person name="Thomas B.C."/>
            <person name="Singh A."/>
            <person name="Wilkins M.J."/>
            <person name="Karaoz U."/>
            <person name="Brodie E.L."/>
            <person name="Williams K.H."/>
            <person name="Hubbard S.S."/>
            <person name="Banfield J.F."/>
        </authorList>
    </citation>
    <scope>NUCLEOTIDE SEQUENCE [LARGE SCALE GENOMIC DNA]</scope>
</reference>
<sequence length="399" mass="43916">MGLTEQFIHEAETYSANNYHPLPIVIQKAEGCWVWDVENRKYMDMLSAYSALSHGHRHPKIIKALIAQANKLTLTSRAFHNDQMGRFLKLLVEMSGMEMALPMNTGAEAVETAIKTVRKWGYKVKGVSDGKAEIIACSNNFHGRTTTIVGFSTEKQYKDGFGPFTPGFKVIPFDDTDALKNAITPNTVGFMVEPIQGEGGIIVPHKGYLKKAFEICRQNKVLLIADEIQTGLGRTGKLFAYEYDGIVPDMIIVGKALGGGVYPVSAVISSRDILGVFNPGDHGSTFGGNPLGAAAGIAALEVIRDEKLSDQAFEKGNYFIDQLEKIKSPHVKEVRGKGLLIGVEIKVSSGTARPYCEKLMQEGLLAKETHHQVIRFAPPLIITKDEIDWAIERIQKILQ</sequence>
<dbReference type="SUPFAM" id="SSF53383">
    <property type="entry name" value="PLP-dependent transferases"/>
    <property type="match status" value="1"/>
</dbReference>
<evidence type="ECO:0000256" key="3">
    <source>
        <dbReference type="ARBA" id="ARBA00012924"/>
    </source>
</evidence>
<dbReference type="InterPro" id="IPR050103">
    <property type="entry name" value="Class-III_PLP-dep_AT"/>
</dbReference>
<dbReference type="AlphaFoldDB" id="A0A1F7S0Q9"/>
<dbReference type="PANTHER" id="PTHR11986:SF18">
    <property type="entry name" value="ORNITHINE AMINOTRANSFERASE, MITOCHONDRIAL"/>
    <property type="match status" value="1"/>
</dbReference>
<evidence type="ECO:0000256" key="6">
    <source>
        <dbReference type="ARBA" id="ARBA00022898"/>
    </source>
</evidence>
<dbReference type="Gene3D" id="3.90.1150.10">
    <property type="entry name" value="Aspartate Aminotransferase, domain 1"/>
    <property type="match status" value="1"/>
</dbReference>
<dbReference type="EC" id="2.6.1.13" evidence="3"/>
<dbReference type="InterPro" id="IPR010164">
    <property type="entry name" value="Orn_aminotrans"/>
</dbReference>
<dbReference type="NCBIfam" id="TIGR01885">
    <property type="entry name" value="Orn_aminotrans"/>
    <property type="match status" value="1"/>
</dbReference>
<keyword evidence="4" id="KW-0032">Aminotransferase</keyword>
<comment type="pathway">
    <text evidence="2">Amino-acid biosynthesis; L-proline biosynthesis; L-glutamate 5-semialdehyde from L-ornithine: step 1/1.</text>
</comment>
<proteinExistence type="inferred from homology"/>
<dbReference type="UniPathway" id="UPA00098">
    <property type="reaction ID" value="UER00358"/>
</dbReference>
<dbReference type="Proteomes" id="UP000179266">
    <property type="component" value="Unassembled WGS sequence"/>
</dbReference>
<evidence type="ECO:0000256" key="5">
    <source>
        <dbReference type="ARBA" id="ARBA00022679"/>
    </source>
</evidence>
<dbReference type="EMBL" id="MGDD01000118">
    <property type="protein sequence ID" value="OGL46687.1"/>
    <property type="molecule type" value="Genomic_DNA"/>
</dbReference>
<evidence type="ECO:0000313" key="10">
    <source>
        <dbReference type="Proteomes" id="UP000179266"/>
    </source>
</evidence>
<dbReference type="PANTHER" id="PTHR11986">
    <property type="entry name" value="AMINOTRANSFERASE CLASS III"/>
    <property type="match status" value="1"/>
</dbReference>
<comment type="similarity">
    <text evidence="8">Belongs to the class-III pyridoxal-phosphate-dependent aminotransferase family.</text>
</comment>
<dbReference type="InterPro" id="IPR049704">
    <property type="entry name" value="Aminotrans_3_PPA_site"/>
</dbReference>
<keyword evidence="6 8" id="KW-0663">Pyridoxal phosphate</keyword>
<dbReference type="InterPro" id="IPR015422">
    <property type="entry name" value="PyrdxlP-dep_Trfase_small"/>
</dbReference>
<organism evidence="9 10">
    <name type="scientific">Candidatus Schekmanbacteria bacterium RBG_13_48_7</name>
    <dbReference type="NCBI Taxonomy" id="1817878"/>
    <lineage>
        <taxon>Bacteria</taxon>
        <taxon>Candidatus Schekmaniibacteriota</taxon>
    </lineage>
</organism>
<dbReference type="GO" id="GO:0055129">
    <property type="term" value="P:L-proline biosynthetic process"/>
    <property type="evidence" value="ECO:0007669"/>
    <property type="project" value="UniProtKB-UniPathway"/>
</dbReference>
<dbReference type="Gene3D" id="3.40.640.10">
    <property type="entry name" value="Type I PLP-dependent aspartate aminotransferase-like (Major domain)"/>
    <property type="match status" value="1"/>
</dbReference>